<gene>
    <name evidence="2" type="ORF">Bca52824_084228</name>
</gene>
<dbReference type="AlphaFoldDB" id="A0A8X7PNA5"/>
<sequence>MSGREVQEYTNLSDPKGFLSIELCLMQIRNQGKGGKVDDEDVTFQRMVAKIRCYDMIGEFGHGTGCLDDPAGCSTSQVEDGFIPGVQKLYVVVSHPLMTPMEKEDSWKQGKKWSDQPSFKSFIQAVSYSLSLKTSYLFVLLSMPSKPFSFDLSLTIDHKAATQADSSPAAIPLPLRVEPKPKSHLLKKVVEVKPKQPKISTPSTPSLSPPIRSDRGSTDAKVNIVLKKQDIPKEQPGADPNDGKGTESKGQGNASSKGLLGLAYDSSDDED</sequence>
<evidence type="ECO:0000313" key="3">
    <source>
        <dbReference type="Proteomes" id="UP000886595"/>
    </source>
</evidence>
<protein>
    <submittedName>
        <fullName evidence="2">Uncharacterized protein</fullName>
    </submittedName>
</protein>
<dbReference type="OrthoDB" id="1935246at2759"/>
<dbReference type="EMBL" id="JAAMPC010000016">
    <property type="protein sequence ID" value="KAG2254092.1"/>
    <property type="molecule type" value="Genomic_DNA"/>
</dbReference>
<accession>A0A8X7PNA5</accession>
<dbReference type="PANTHER" id="PTHR37202:SF1">
    <property type="entry name" value="ANKYRIN REPEAT PROTEIN"/>
    <property type="match status" value="1"/>
</dbReference>
<reference evidence="2 3" key="1">
    <citation type="submission" date="2020-02" db="EMBL/GenBank/DDBJ databases">
        <authorList>
            <person name="Ma Q."/>
            <person name="Huang Y."/>
            <person name="Song X."/>
            <person name="Pei D."/>
        </authorList>
    </citation>
    <scope>NUCLEOTIDE SEQUENCE [LARGE SCALE GENOMIC DNA]</scope>
    <source>
        <strain evidence="2">Sxm20200214</strain>
        <tissue evidence="2">Leaf</tissue>
    </source>
</reference>
<feature type="compositionally biased region" description="Low complexity" evidence="1">
    <location>
        <begin position="197"/>
        <end position="211"/>
    </location>
</feature>
<organism evidence="2 3">
    <name type="scientific">Brassica carinata</name>
    <name type="common">Ethiopian mustard</name>
    <name type="synonym">Abyssinian cabbage</name>
    <dbReference type="NCBI Taxonomy" id="52824"/>
    <lineage>
        <taxon>Eukaryota</taxon>
        <taxon>Viridiplantae</taxon>
        <taxon>Streptophyta</taxon>
        <taxon>Embryophyta</taxon>
        <taxon>Tracheophyta</taxon>
        <taxon>Spermatophyta</taxon>
        <taxon>Magnoliopsida</taxon>
        <taxon>eudicotyledons</taxon>
        <taxon>Gunneridae</taxon>
        <taxon>Pentapetalae</taxon>
        <taxon>rosids</taxon>
        <taxon>malvids</taxon>
        <taxon>Brassicales</taxon>
        <taxon>Brassicaceae</taxon>
        <taxon>Brassiceae</taxon>
        <taxon>Brassica</taxon>
    </lineage>
</organism>
<name>A0A8X7PNA5_BRACI</name>
<evidence type="ECO:0000256" key="1">
    <source>
        <dbReference type="SAM" id="MobiDB-lite"/>
    </source>
</evidence>
<proteinExistence type="predicted"/>
<dbReference type="PANTHER" id="PTHR37202">
    <property type="entry name" value="ANKYRIN REPEAT PROTEIN"/>
    <property type="match status" value="1"/>
</dbReference>
<comment type="caution">
    <text evidence="2">The sequence shown here is derived from an EMBL/GenBank/DDBJ whole genome shotgun (WGS) entry which is preliminary data.</text>
</comment>
<keyword evidence="3" id="KW-1185">Reference proteome</keyword>
<evidence type="ECO:0000313" key="2">
    <source>
        <dbReference type="EMBL" id="KAG2254092.1"/>
    </source>
</evidence>
<feature type="region of interest" description="Disordered" evidence="1">
    <location>
        <begin position="190"/>
        <end position="271"/>
    </location>
</feature>
<dbReference type="Proteomes" id="UP000886595">
    <property type="component" value="Unassembled WGS sequence"/>
</dbReference>